<accession>A0A8H4CDN2</accession>
<protein>
    <recommendedName>
        <fullName evidence="2">Nephrocystin 3-like N-terminal domain-containing protein</fullName>
    </recommendedName>
</protein>
<dbReference type="RefSeq" id="XP_045261103.1">
    <property type="nucleotide sequence ID" value="XM_045414981.1"/>
</dbReference>
<organism evidence="3 4">
    <name type="scientific">Colletotrichum gloeosporioides</name>
    <name type="common">Anthracnose fungus</name>
    <name type="synonym">Glomerella cingulata</name>
    <dbReference type="NCBI Taxonomy" id="474922"/>
    <lineage>
        <taxon>Eukaryota</taxon>
        <taxon>Fungi</taxon>
        <taxon>Dikarya</taxon>
        <taxon>Ascomycota</taxon>
        <taxon>Pezizomycotina</taxon>
        <taxon>Sordariomycetes</taxon>
        <taxon>Hypocreomycetidae</taxon>
        <taxon>Glomerellales</taxon>
        <taxon>Glomerellaceae</taxon>
        <taxon>Colletotrichum</taxon>
        <taxon>Colletotrichum gloeosporioides species complex</taxon>
    </lineage>
</organism>
<dbReference type="AlphaFoldDB" id="A0A8H4CDN2"/>
<reference evidence="3" key="1">
    <citation type="journal article" date="2020" name="Phytopathology">
        <title>Genome sequence and comparative analysis of Colletotrichum gloeosporioides isolated from Liriodendron leaves.</title>
        <authorList>
            <person name="Fu F.F."/>
            <person name="Hao Z."/>
            <person name="Wang P."/>
            <person name="Lu Y."/>
            <person name="Xue L.J."/>
            <person name="Wei G."/>
            <person name="Tian Y."/>
            <person name="Baishi H."/>
            <person name="Xu H."/>
            <person name="Shi J."/>
            <person name="Cheng T."/>
            <person name="Wang G."/>
            <person name="Yi Y."/>
            <person name="Chen J."/>
        </authorList>
    </citation>
    <scope>NUCLEOTIDE SEQUENCE</scope>
    <source>
        <strain evidence="3">Lc1</strain>
    </source>
</reference>
<comment type="caution">
    <text evidence="3">The sequence shown here is derived from an EMBL/GenBank/DDBJ whole genome shotgun (WGS) entry which is preliminary data.</text>
</comment>
<dbReference type="SUPFAM" id="SSF48403">
    <property type="entry name" value="Ankyrin repeat"/>
    <property type="match status" value="1"/>
</dbReference>
<keyword evidence="4" id="KW-1185">Reference proteome</keyword>
<sequence length="566" mass="64069">MDPASPNLQRLDFPTIRNHLVQWKPAIISNHIESLVKLSTSHDKLVTLYCDYGSQAIQTLDEVERSIFHQILDGMPRLPQEIYDLHQKTKDGFSPLLSDLHGIFRSSSIEIGTIFVVLDALDEATEDVQNGLIARISRLPFADVRLLCISRPSTKLERKFQSHPHIQIRASDADITTFVRHRISDSPRLHDVVGQDEALKQTIATEVSASADGMFLMARHHLESLFAAASKTEIRRTLEHLPSTVGDVYKDTMNRISRQPKNDALRAQRTLSWVFGAFRRLTVDEIQHALAVLELCQDAKLHTIDKLTEDDLPHLNTIESCCQGLLIREEGYLLPCHHTASEYFRAAYSQWFPQGHADIATVCSAYLLQHRLQRSISRYLGKLRAMQQGSSSSGLSEYEAWALDDKLMSRYELLSYAGSYWGTHVWEAGHHADLEERMQSHRNVTHWWMNLDLSGSLQLHKTVELIINVQTSVRTLRKIVDQGGDINALDQSGQTMLSQAIGRHDTDAASFLLTLHGLHINIDGHNFMHTLTSAVSLGNETLLALITHHPILKMQSEISESFKLWL</sequence>
<dbReference type="PANTHER" id="PTHR10039">
    <property type="entry name" value="AMELOGENIN"/>
    <property type="match status" value="1"/>
</dbReference>
<dbReference type="Proteomes" id="UP000613401">
    <property type="component" value="Unassembled WGS sequence"/>
</dbReference>
<evidence type="ECO:0000313" key="3">
    <source>
        <dbReference type="EMBL" id="KAF3801944.1"/>
    </source>
</evidence>
<evidence type="ECO:0000256" key="1">
    <source>
        <dbReference type="ARBA" id="ARBA00022737"/>
    </source>
</evidence>
<dbReference type="Gene3D" id="1.25.40.20">
    <property type="entry name" value="Ankyrin repeat-containing domain"/>
    <property type="match status" value="1"/>
</dbReference>
<dbReference type="InterPro" id="IPR036770">
    <property type="entry name" value="Ankyrin_rpt-contain_sf"/>
</dbReference>
<feature type="domain" description="Nephrocystin 3-like N-terminal" evidence="2">
    <location>
        <begin position="29"/>
        <end position="151"/>
    </location>
</feature>
<dbReference type="InterPro" id="IPR056884">
    <property type="entry name" value="NPHP3-like_N"/>
</dbReference>
<keyword evidence="1" id="KW-0677">Repeat</keyword>
<dbReference type="Pfam" id="PF24883">
    <property type="entry name" value="NPHP3_N"/>
    <property type="match status" value="1"/>
</dbReference>
<dbReference type="PANTHER" id="PTHR10039:SF15">
    <property type="entry name" value="NACHT DOMAIN-CONTAINING PROTEIN"/>
    <property type="match status" value="1"/>
</dbReference>
<evidence type="ECO:0000259" key="2">
    <source>
        <dbReference type="Pfam" id="PF24883"/>
    </source>
</evidence>
<evidence type="ECO:0000313" key="4">
    <source>
        <dbReference type="Proteomes" id="UP000613401"/>
    </source>
</evidence>
<reference evidence="3" key="2">
    <citation type="submission" date="2020-03" db="EMBL/GenBank/DDBJ databases">
        <authorList>
            <person name="Fu F.-F."/>
            <person name="Chen J."/>
        </authorList>
    </citation>
    <scope>NUCLEOTIDE SEQUENCE</scope>
    <source>
        <strain evidence="3">Lc1</strain>
    </source>
</reference>
<dbReference type="GeneID" id="69022271"/>
<gene>
    <name evidence="3" type="ORF">GCG54_00015166</name>
</gene>
<proteinExistence type="predicted"/>
<dbReference type="EMBL" id="WVTB01000066">
    <property type="protein sequence ID" value="KAF3801944.1"/>
    <property type="molecule type" value="Genomic_DNA"/>
</dbReference>
<name>A0A8H4CDN2_COLGL</name>